<evidence type="ECO:0000259" key="1">
    <source>
        <dbReference type="PROSITE" id="PS51704"/>
    </source>
</evidence>
<dbReference type="EMBL" id="JACJJC010000003">
    <property type="protein sequence ID" value="MBM6703409.1"/>
    <property type="molecule type" value="Genomic_DNA"/>
</dbReference>
<dbReference type="PROSITE" id="PS50007">
    <property type="entry name" value="PIPLC_X_DOMAIN"/>
    <property type="match status" value="1"/>
</dbReference>
<evidence type="ECO:0000313" key="3">
    <source>
        <dbReference type="Proteomes" id="UP000715095"/>
    </source>
</evidence>
<reference evidence="2 3" key="1">
    <citation type="journal article" date="2021" name="Sci. Rep.">
        <title>The distribution of antibiotic resistance genes in chicken gut microbiota commensals.</title>
        <authorList>
            <person name="Juricova H."/>
            <person name="Matiasovicova J."/>
            <person name="Kubasova T."/>
            <person name="Cejkova D."/>
            <person name="Rychlik I."/>
        </authorList>
    </citation>
    <scope>NUCLEOTIDE SEQUENCE [LARGE SCALE GENOMIC DNA]</scope>
    <source>
        <strain evidence="2 3">An829</strain>
    </source>
</reference>
<dbReference type="PANTHER" id="PTHR46211:SF1">
    <property type="entry name" value="GLYCEROPHOSPHODIESTER PHOSPHODIESTERASE, CYTOPLASMIC"/>
    <property type="match status" value="1"/>
</dbReference>
<dbReference type="PANTHER" id="PTHR46211">
    <property type="entry name" value="GLYCEROPHOSPHORYL DIESTER PHOSPHODIESTERASE"/>
    <property type="match status" value="1"/>
</dbReference>
<organism evidence="2 3">
    <name type="scientific">Sutterella massiliensis</name>
    <dbReference type="NCBI Taxonomy" id="1816689"/>
    <lineage>
        <taxon>Bacteria</taxon>
        <taxon>Pseudomonadati</taxon>
        <taxon>Pseudomonadota</taxon>
        <taxon>Betaproteobacteria</taxon>
        <taxon>Burkholderiales</taxon>
        <taxon>Sutterellaceae</taxon>
        <taxon>Sutterella</taxon>
    </lineage>
</organism>
<evidence type="ECO:0000313" key="2">
    <source>
        <dbReference type="EMBL" id="MBM6703409.1"/>
    </source>
</evidence>
<dbReference type="PROSITE" id="PS51704">
    <property type="entry name" value="GP_PDE"/>
    <property type="match status" value="1"/>
</dbReference>
<name>A0ABS2DPZ2_9BURK</name>
<protein>
    <submittedName>
        <fullName evidence="2">Glycerophosphodiester phosphodiesterase</fullName>
        <ecNumber evidence="2">3.1.4.46</ecNumber>
    </submittedName>
</protein>
<feature type="domain" description="GP-PDE" evidence="1">
    <location>
        <begin position="10"/>
        <end position="261"/>
    </location>
</feature>
<dbReference type="RefSeq" id="WP_205101885.1">
    <property type="nucleotide sequence ID" value="NZ_JACJJC010000003.1"/>
</dbReference>
<keyword evidence="3" id="KW-1185">Reference proteome</keyword>
<comment type="caution">
    <text evidence="2">The sequence shown here is derived from an EMBL/GenBank/DDBJ whole genome shotgun (WGS) entry which is preliminary data.</text>
</comment>
<dbReference type="SUPFAM" id="SSF51695">
    <property type="entry name" value="PLC-like phosphodiesterases"/>
    <property type="match status" value="1"/>
</dbReference>
<proteinExistence type="predicted"/>
<dbReference type="EC" id="3.1.4.46" evidence="2"/>
<accession>A0ABS2DPZ2</accession>
<dbReference type="Pfam" id="PF03009">
    <property type="entry name" value="GDPD"/>
    <property type="match status" value="1"/>
</dbReference>
<gene>
    <name evidence="2" type="primary">ugpQ</name>
    <name evidence="2" type="ORF">H6A60_02680</name>
</gene>
<keyword evidence="2" id="KW-0378">Hydrolase</keyword>
<sequence length="261" mass="29492">MRSTIPWPYARVAAHRGCGTTAPENTLEGFRNGLRFGYRAIETDAMLAKDKVPVIIHDEKLARTVLGDERTVPELTSLEFRSLDAGSWFGPAYCGVTPPSLEQVIRWCRANDVWMNIEIKPAMGAALETGRVVGELTAKLYADTIVKDGFKQENISPACPLFSSFERDALRGAMETAPDIPRGFLIDEIPDDWRDVLEEMQCVSLHTNWKRMTPEFVREVKDLGYWVFCWTPNDPVKILELFRWGVDAVCTDRLDLVPPSL</sequence>
<dbReference type="InterPro" id="IPR030395">
    <property type="entry name" value="GP_PDE_dom"/>
</dbReference>
<dbReference type="GO" id="GO:0008889">
    <property type="term" value="F:glycerophosphodiester phosphodiesterase activity"/>
    <property type="evidence" value="ECO:0007669"/>
    <property type="project" value="UniProtKB-EC"/>
</dbReference>
<dbReference type="Gene3D" id="3.20.20.190">
    <property type="entry name" value="Phosphatidylinositol (PI) phosphodiesterase"/>
    <property type="match status" value="1"/>
</dbReference>
<dbReference type="Proteomes" id="UP000715095">
    <property type="component" value="Unassembled WGS sequence"/>
</dbReference>
<dbReference type="InterPro" id="IPR017946">
    <property type="entry name" value="PLC-like_Pdiesterase_TIM-brl"/>
</dbReference>